<sequence>MMHDATAVPATPAAPAEANPLLRPTSASALAAGSRRSILDLEGCLGRREPPSTVEIDAAVADLHEADAGIDPMLDVRLPSLRPGQRCSVMDLAGCLAHRAEGPAPTLEELDDAIGSAVNQRYVRSFA</sequence>
<protein>
    <submittedName>
        <fullName evidence="2">Uncharacterized protein</fullName>
    </submittedName>
</protein>
<organism evidence="2 3">
    <name type="scientific">Cupriavidus agavae</name>
    <dbReference type="NCBI Taxonomy" id="1001822"/>
    <lineage>
        <taxon>Bacteria</taxon>
        <taxon>Pseudomonadati</taxon>
        <taxon>Pseudomonadota</taxon>
        <taxon>Betaproteobacteria</taxon>
        <taxon>Burkholderiales</taxon>
        <taxon>Burkholderiaceae</taxon>
        <taxon>Cupriavidus</taxon>
    </lineage>
</organism>
<evidence type="ECO:0000313" key="2">
    <source>
        <dbReference type="EMBL" id="RZT36496.1"/>
    </source>
</evidence>
<dbReference type="AlphaFoldDB" id="A0A4Q7RS25"/>
<dbReference type="EMBL" id="SGXM01000005">
    <property type="protein sequence ID" value="RZT36496.1"/>
    <property type="molecule type" value="Genomic_DNA"/>
</dbReference>
<proteinExistence type="predicted"/>
<evidence type="ECO:0000313" key="3">
    <source>
        <dbReference type="Proteomes" id="UP000291078"/>
    </source>
</evidence>
<name>A0A4Q7RS25_9BURK</name>
<keyword evidence="3" id="KW-1185">Reference proteome</keyword>
<comment type="caution">
    <text evidence="2">The sequence shown here is derived from an EMBL/GenBank/DDBJ whole genome shotgun (WGS) entry which is preliminary data.</text>
</comment>
<reference evidence="2 3" key="1">
    <citation type="journal article" date="2015" name="Stand. Genomic Sci.">
        <title>Genomic Encyclopedia of Bacterial and Archaeal Type Strains, Phase III: the genomes of soil and plant-associated and newly described type strains.</title>
        <authorList>
            <person name="Whitman W.B."/>
            <person name="Woyke T."/>
            <person name="Klenk H.P."/>
            <person name="Zhou Y."/>
            <person name="Lilburn T.G."/>
            <person name="Beck B.J."/>
            <person name="De Vos P."/>
            <person name="Vandamme P."/>
            <person name="Eisen J.A."/>
            <person name="Garrity G."/>
            <person name="Hugenholtz P."/>
            <person name="Kyrpides N.C."/>
        </authorList>
    </citation>
    <scope>NUCLEOTIDE SEQUENCE [LARGE SCALE GENOMIC DNA]</scope>
    <source>
        <strain evidence="2 3">ASC-9842</strain>
    </source>
</reference>
<dbReference type="Proteomes" id="UP000291078">
    <property type="component" value="Unassembled WGS sequence"/>
</dbReference>
<gene>
    <name evidence="2" type="ORF">EV147_3817</name>
</gene>
<evidence type="ECO:0000256" key="1">
    <source>
        <dbReference type="SAM" id="MobiDB-lite"/>
    </source>
</evidence>
<feature type="region of interest" description="Disordered" evidence="1">
    <location>
        <begin position="1"/>
        <end position="21"/>
    </location>
</feature>
<accession>A0A4Q7RS25</accession>